<proteinExistence type="predicted"/>
<organism evidence="2 3">
    <name type="scientific">Marinobacterium stanieri</name>
    <dbReference type="NCBI Taxonomy" id="49186"/>
    <lineage>
        <taxon>Bacteria</taxon>
        <taxon>Pseudomonadati</taxon>
        <taxon>Pseudomonadota</taxon>
        <taxon>Gammaproteobacteria</taxon>
        <taxon>Oceanospirillales</taxon>
        <taxon>Oceanospirillaceae</taxon>
        <taxon>Marinobacterium</taxon>
    </lineage>
</organism>
<evidence type="ECO:0000313" key="2">
    <source>
        <dbReference type="EMBL" id="SIQ99413.1"/>
    </source>
</evidence>
<keyword evidence="3" id="KW-1185">Reference proteome</keyword>
<dbReference type="RefSeq" id="WP_076466096.1">
    <property type="nucleotide sequence ID" value="NZ_FTMN01000013.1"/>
</dbReference>
<gene>
    <name evidence="2" type="ORF">SAMN05421647_11353</name>
</gene>
<feature type="transmembrane region" description="Helical" evidence="1">
    <location>
        <begin position="120"/>
        <end position="138"/>
    </location>
</feature>
<keyword evidence="1" id="KW-0812">Transmembrane</keyword>
<feature type="transmembrane region" description="Helical" evidence="1">
    <location>
        <begin position="23"/>
        <end position="45"/>
    </location>
</feature>
<dbReference type="Proteomes" id="UP000186895">
    <property type="component" value="Unassembled WGS sequence"/>
</dbReference>
<feature type="transmembrane region" description="Helical" evidence="1">
    <location>
        <begin position="66"/>
        <end position="91"/>
    </location>
</feature>
<evidence type="ECO:0000313" key="3">
    <source>
        <dbReference type="Proteomes" id="UP000186895"/>
    </source>
</evidence>
<protein>
    <submittedName>
        <fullName evidence="2">Uncharacterized protein</fullName>
    </submittedName>
</protein>
<dbReference type="EMBL" id="FTMN01000013">
    <property type="protein sequence ID" value="SIQ99413.1"/>
    <property type="molecule type" value="Genomic_DNA"/>
</dbReference>
<accession>A0A1N6XAS1</accession>
<name>A0A1N6XAS1_9GAMM</name>
<evidence type="ECO:0000256" key="1">
    <source>
        <dbReference type="SAM" id="Phobius"/>
    </source>
</evidence>
<keyword evidence="1" id="KW-1133">Transmembrane helix</keyword>
<dbReference type="AlphaFoldDB" id="A0A1N6XAS1"/>
<dbReference type="STRING" id="49186.SAMN05421647_11353"/>
<sequence length="182" mass="19745">MFENSTAEAAVNMMMAISANYPGLYLFSFVAFALVGVFIIGVNFYRLVQLRVFMTLSPQEYNFGMACFSILAGTGMVVAAWLFATIGQSVLDHGYGSLFPPEQVNGGLTPVKMMGMFVEYTLRLLGVLIGFWGLANIAHANSPGGDKQQMRAGIVRVIVGPVIIYIRDFANLFGGMGDKLFG</sequence>
<keyword evidence="1" id="KW-0472">Membrane</keyword>
<feature type="transmembrane region" description="Helical" evidence="1">
    <location>
        <begin position="150"/>
        <end position="166"/>
    </location>
</feature>
<reference evidence="3" key="1">
    <citation type="submission" date="2017-01" db="EMBL/GenBank/DDBJ databases">
        <authorList>
            <person name="Varghese N."/>
            <person name="Submissions S."/>
        </authorList>
    </citation>
    <scope>NUCLEOTIDE SEQUENCE [LARGE SCALE GENOMIC DNA]</scope>
    <source>
        <strain evidence="3">DSM 7027</strain>
    </source>
</reference>